<dbReference type="InterPro" id="IPR036388">
    <property type="entry name" value="WH-like_DNA-bd_sf"/>
</dbReference>
<dbReference type="PIRSF" id="PIRSF030050">
    <property type="entry name" value="UCP030050_HTH"/>
    <property type="match status" value="1"/>
</dbReference>
<dbReference type="PANTHER" id="PTHR38600:SF1">
    <property type="entry name" value="TRANSCRIPTIONAL REGULATORY PROTEIN"/>
    <property type="match status" value="1"/>
</dbReference>
<dbReference type="SMART" id="SM00418">
    <property type="entry name" value="HTH_ARSR"/>
    <property type="match status" value="1"/>
</dbReference>
<organism evidence="2 3">
    <name type="scientific">Caldicoprobacter faecalis</name>
    <dbReference type="NCBI Taxonomy" id="937334"/>
    <lineage>
        <taxon>Bacteria</taxon>
        <taxon>Bacillati</taxon>
        <taxon>Bacillota</taxon>
        <taxon>Clostridia</taxon>
        <taxon>Caldicoprobacterales</taxon>
        <taxon>Caldicoprobacteraceae</taxon>
        <taxon>Caldicoprobacter</taxon>
    </lineage>
</organism>
<keyword evidence="3" id="KW-1185">Reference proteome</keyword>
<accession>A0A1I5VA01</accession>
<proteinExistence type="predicted"/>
<evidence type="ECO:0000259" key="1">
    <source>
        <dbReference type="PROSITE" id="PS50987"/>
    </source>
</evidence>
<dbReference type="InterPro" id="IPR016943">
    <property type="entry name" value="UCP030050_HTH"/>
</dbReference>
<name>A0A1I5VA01_9FIRM</name>
<evidence type="ECO:0000313" key="3">
    <source>
        <dbReference type="Proteomes" id="UP000198577"/>
    </source>
</evidence>
<dbReference type="AlphaFoldDB" id="A0A1I5VA01"/>
<reference evidence="2 3" key="1">
    <citation type="submission" date="2016-10" db="EMBL/GenBank/DDBJ databases">
        <authorList>
            <person name="de Groot N.N."/>
        </authorList>
    </citation>
    <scope>NUCLEOTIDE SEQUENCE [LARGE SCALE GENOMIC DNA]</scope>
    <source>
        <strain evidence="2 3">DSM 20678</strain>
    </source>
</reference>
<sequence>MCHTCMKIDATERWLPVYEALASNVRLRIINLLAQKPMNIKELAEKLNLSNAIMTMHIRKLEKAGIIKAEITPCRGGIQKLCSLAIDSLEISFPTGQKPERKYHEISIPVGHYTDFKVTPTCGLASHEKVIGHFDDPRYFLDPERVNARILWFTQGYVEYKIPNYLLPNQQPEELEISMELGSEAPGVNDNWPSDISFFINGVYIGNWTSPGDFGGKRGIYTPSWWSNNINQYGLLKVIRVNDKGSFIDGEKLSEVTIEDLSLTLKQWSFRIAVLDDAKHIGGVTLYGKGFGNYDQDIVVRVYYSIRPVSAPQTSSS</sequence>
<dbReference type="InterPro" id="IPR011991">
    <property type="entry name" value="ArsR-like_HTH"/>
</dbReference>
<dbReference type="Proteomes" id="UP000198577">
    <property type="component" value="Unassembled WGS sequence"/>
</dbReference>
<feature type="domain" description="HTH arsR-type" evidence="1">
    <location>
        <begin position="6"/>
        <end position="100"/>
    </location>
</feature>
<gene>
    <name evidence="2" type="ORF">SAMN05444406_11056</name>
</gene>
<dbReference type="PANTHER" id="PTHR38600">
    <property type="entry name" value="TRANSCRIPTIONAL REGULATORY PROTEIN"/>
    <property type="match status" value="1"/>
</dbReference>
<dbReference type="Gene3D" id="1.10.10.10">
    <property type="entry name" value="Winged helix-like DNA-binding domain superfamily/Winged helix DNA-binding domain"/>
    <property type="match status" value="1"/>
</dbReference>
<dbReference type="InterPro" id="IPR036390">
    <property type="entry name" value="WH_DNA-bd_sf"/>
</dbReference>
<dbReference type="STRING" id="937334.SAMN05444406_11056"/>
<dbReference type="GO" id="GO:0003700">
    <property type="term" value="F:DNA-binding transcription factor activity"/>
    <property type="evidence" value="ECO:0007669"/>
    <property type="project" value="InterPro"/>
</dbReference>
<dbReference type="SUPFAM" id="SSF46785">
    <property type="entry name" value="Winged helix' DNA-binding domain"/>
    <property type="match status" value="1"/>
</dbReference>
<dbReference type="Pfam" id="PF01022">
    <property type="entry name" value="HTH_5"/>
    <property type="match status" value="1"/>
</dbReference>
<evidence type="ECO:0000313" key="2">
    <source>
        <dbReference type="EMBL" id="SFQ04353.1"/>
    </source>
</evidence>
<dbReference type="PROSITE" id="PS50987">
    <property type="entry name" value="HTH_ARSR_2"/>
    <property type="match status" value="1"/>
</dbReference>
<protein>
    <submittedName>
        <fullName evidence="2">Transcriptional regulator, ArsR family</fullName>
    </submittedName>
</protein>
<dbReference type="CDD" id="cd00090">
    <property type="entry name" value="HTH_ARSR"/>
    <property type="match status" value="1"/>
</dbReference>
<dbReference type="EMBL" id="FOXR01000010">
    <property type="protein sequence ID" value="SFQ04353.1"/>
    <property type="molecule type" value="Genomic_DNA"/>
</dbReference>
<dbReference type="InterPro" id="IPR001845">
    <property type="entry name" value="HTH_ArsR_DNA-bd_dom"/>
</dbReference>